<dbReference type="InterPro" id="IPR016676">
    <property type="entry name" value="P_lipid/glycerol_AcTrfase_prd"/>
</dbReference>
<dbReference type="SUPFAM" id="SSF69593">
    <property type="entry name" value="Glycerol-3-phosphate (1)-acyltransferase"/>
    <property type="match status" value="1"/>
</dbReference>
<dbReference type="AlphaFoldDB" id="A0A0K1EJ60"/>
<dbReference type="InterPro" id="IPR002123">
    <property type="entry name" value="Plipid/glycerol_acylTrfase"/>
</dbReference>
<sequence>MLTIPREPRPSLGAVRDALAALLEKRHEPARPDDLDARDPAFVSRVLPLLGLLYDDYFRCETELEEDIPEGPFLAVANHNAMTGTPDMFCHMVAYWRRYGTTRPAYGLMHDVPFHFPYAGAWLNAGGAIAASPDNARRALDRGAAVLVFPGGDMDACKPTRAQYTIRFGGRRGFVRAAIRAQVPIVPVVSVGAHQSLYIATDGRDIAERLRLPELLRSNVAPIGFALPWGLILGVPLPHLPPPVKVHTRILRQIELDLPPEAADAPGIVEEVFQRVVGVMQAALDDLRRQGRHGLFPRREMGIRALGAAPRGR</sequence>
<dbReference type="SMART" id="SM00563">
    <property type="entry name" value="PlsC"/>
    <property type="match status" value="1"/>
</dbReference>
<organism evidence="2 3">
    <name type="scientific">Chondromyces crocatus</name>
    <dbReference type="NCBI Taxonomy" id="52"/>
    <lineage>
        <taxon>Bacteria</taxon>
        <taxon>Pseudomonadati</taxon>
        <taxon>Myxococcota</taxon>
        <taxon>Polyangia</taxon>
        <taxon>Polyangiales</taxon>
        <taxon>Polyangiaceae</taxon>
        <taxon>Chondromyces</taxon>
    </lineage>
</organism>
<evidence type="ECO:0000313" key="2">
    <source>
        <dbReference type="EMBL" id="AKT40911.1"/>
    </source>
</evidence>
<dbReference type="Pfam" id="PF01553">
    <property type="entry name" value="Acyltransferase"/>
    <property type="match status" value="1"/>
</dbReference>
<dbReference type="PIRSF" id="PIRSF016753">
    <property type="entry name" value="P_lipid/glycerol_ac_tran_prd"/>
    <property type="match status" value="1"/>
</dbReference>
<dbReference type="RefSeq" id="WP_050432778.1">
    <property type="nucleotide sequence ID" value="NZ_CP012159.1"/>
</dbReference>
<proteinExistence type="predicted"/>
<dbReference type="GO" id="GO:0016020">
    <property type="term" value="C:membrane"/>
    <property type="evidence" value="ECO:0007669"/>
    <property type="project" value="TreeGrafter"/>
</dbReference>
<evidence type="ECO:0000259" key="1">
    <source>
        <dbReference type="SMART" id="SM00563"/>
    </source>
</evidence>
<keyword evidence="2" id="KW-0808">Transferase</keyword>
<dbReference type="Proteomes" id="UP000067626">
    <property type="component" value="Chromosome"/>
</dbReference>
<dbReference type="PANTHER" id="PTHR22753">
    <property type="entry name" value="TRANSMEMBRANE PROTEIN 68"/>
    <property type="match status" value="1"/>
</dbReference>
<dbReference type="EMBL" id="CP012159">
    <property type="protein sequence ID" value="AKT40911.1"/>
    <property type="molecule type" value="Genomic_DNA"/>
</dbReference>
<gene>
    <name evidence="2" type="ORF">CMC5_050680</name>
</gene>
<keyword evidence="3" id="KW-1185">Reference proteome</keyword>
<dbReference type="PANTHER" id="PTHR22753:SF14">
    <property type="entry name" value="MONOACYLGLYCEROL_DIACYLGLYCEROL O-ACYLTRANSFERASE"/>
    <property type="match status" value="1"/>
</dbReference>
<evidence type="ECO:0000313" key="3">
    <source>
        <dbReference type="Proteomes" id="UP000067626"/>
    </source>
</evidence>
<name>A0A0K1EJ60_CHOCO</name>
<dbReference type="OrthoDB" id="9786110at2"/>
<dbReference type="GO" id="GO:0003841">
    <property type="term" value="F:1-acylglycerol-3-phosphate O-acyltransferase activity"/>
    <property type="evidence" value="ECO:0007669"/>
    <property type="project" value="UniProtKB-EC"/>
</dbReference>
<dbReference type="KEGG" id="ccro:CMC5_050680"/>
<reference evidence="2 3" key="1">
    <citation type="submission" date="2015-07" db="EMBL/GenBank/DDBJ databases">
        <title>Genome analysis of myxobacterium Chondromyces crocatus Cm c5 reveals a high potential for natural compound synthesis and the genetic basis for the loss of fruiting body formation.</title>
        <authorList>
            <person name="Zaburannyi N."/>
            <person name="Bunk B."/>
            <person name="Maier J."/>
            <person name="Overmann J."/>
            <person name="Mueller R."/>
        </authorList>
    </citation>
    <scope>NUCLEOTIDE SEQUENCE [LARGE SCALE GENOMIC DNA]</scope>
    <source>
        <strain evidence="2 3">Cm c5</strain>
    </source>
</reference>
<keyword evidence="2" id="KW-0012">Acyltransferase</keyword>
<accession>A0A0K1EJ60</accession>
<feature type="domain" description="Phospholipid/glycerol acyltransferase" evidence="1">
    <location>
        <begin position="73"/>
        <end position="193"/>
    </location>
</feature>
<dbReference type="STRING" id="52.CMC5_050680"/>
<protein>
    <submittedName>
        <fullName evidence="2">Glycerol acyltransferase</fullName>
        <ecNumber evidence="2">2.3.1.51</ecNumber>
    </submittedName>
</protein>
<dbReference type="EC" id="2.3.1.51" evidence="2"/>